<dbReference type="Pfam" id="PF00651">
    <property type="entry name" value="BTB"/>
    <property type="match status" value="1"/>
</dbReference>
<organism evidence="3 4">
    <name type="scientific">Nephila pilipes</name>
    <name type="common">Giant wood spider</name>
    <name type="synonym">Nephila maculata</name>
    <dbReference type="NCBI Taxonomy" id="299642"/>
    <lineage>
        <taxon>Eukaryota</taxon>
        <taxon>Metazoa</taxon>
        <taxon>Ecdysozoa</taxon>
        <taxon>Arthropoda</taxon>
        <taxon>Chelicerata</taxon>
        <taxon>Arachnida</taxon>
        <taxon>Araneae</taxon>
        <taxon>Araneomorphae</taxon>
        <taxon>Entelegynae</taxon>
        <taxon>Araneoidea</taxon>
        <taxon>Nephilidae</taxon>
        <taxon>Nephila</taxon>
    </lineage>
</organism>
<dbReference type="SMART" id="SM00225">
    <property type="entry name" value="BTB"/>
    <property type="match status" value="1"/>
</dbReference>
<sequence length="510" mass="59996">MECLKFDTIKRNGFMFQWKIEHFNGLWHKTGEKITSPVFTADSLEKTKWCLWMYPKGDLNENYVACYLQRFKNNSGPNIIAIHYELSFVVEDSVLQPSVTLEDIFEKGQNKGKSEFLKRENVFDSNLLSKDNLTVICRIWENNRRNKWRKIGRETETKEKNERISLFARTILKVEKRYLVWIIEKFSSFQLSERNTLVVLSSSDEKLMSLEFFLTEDCCDELITICVSYCNPSIKHFRFHSYLLDDTTGNKIEFGYQKCFNELKEGSKFLLFPAKAKLIEEKHTYFPNDMLSLHCEFAFSMGIAFEGIEMIDNGIAPSIARSQVVEIKQKDSSSKLKNDLKSMYDQKLFCDVKLRTKTGYFQAHRNILSARSPVFKRMFPPMKAKNKEWIVSTDLDTDTMHRMLLYLYTDTLEDLKWKDAFQLYKASDKYKILPLKNCCSVFLITNLTISNVCEVLILADEHQDKDLKKTAQDYILKHDKDIFRSNEWRLLLDSHTKLVAETMHLKYISD</sequence>
<dbReference type="PANTHER" id="PTHR24413">
    <property type="entry name" value="SPECKLE-TYPE POZ PROTEIN"/>
    <property type="match status" value="1"/>
</dbReference>
<feature type="domain" description="MATH" evidence="2">
    <location>
        <begin position="13"/>
        <end position="139"/>
    </location>
</feature>
<dbReference type="InterPro" id="IPR011333">
    <property type="entry name" value="SKP1/BTB/POZ_sf"/>
</dbReference>
<dbReference type="InterPro" id="IPR000210">
    <property type="entry name" value="BTB/POZ_dom"/>
</dbReference>
<gene>
    <name evidence="3" type="ORF">NPIL_351681</name>
</gene>
<dbReference type="OrthoDB" id="6359816at2759"/>
<proteinExistence type="predicted"/>
<feature type="domain" description="BTB" evidence="1">
    <location>
        <begin position="350"/>
        <end position="416"/>
    </location>
</feature>
<evidence type="ECO:0000313" key="3">
    <source>
        <dbReference type="EMBL" id="GFU42080.1"/>
    </source>
</evidence>
<dbReference type="EMBL" id="BMAW01132115">
    <property type="protein sequence ID" value="GFU42080.1"/>
    <property type="molecule type" value="Genomic_DNA"/>
</dbReference>
<dbReference type="InterPro" id="IPR002083">
    <property type="entry name" value="MATH/TRAF_dom"/>
</dbReference>
<dbReference type="SUPFAM" id="SSF49599">
    <property type="entry name" value="TRAF domain-like"/>
    <property type="match status" value="1"/>
</dbReference>
<dbReference type="SUPFAM" id="SSF54695">
    <property type="entry name" value="POZ domain"/>
    <property type="match status" value="1"/>
</dbReference>
<dbReference type="AlphaFoldDB" id="A0A8X6UNR8"/>
<dbReference type="PROSITE" id="PS50097">
    <property type="entry name" value="BTB"/>
    <property type="match status" value="1"/>
</dbReference>
<dbReference type="GO" id="GO:0030163">
    <property type="term" value="P:protein catabolic process"/>
    <property type="evidence" value="ECO:0007669"/>
    <property type="project" value="UniProtKB-ARBA"/>
</dbReference>
<evidence type="ECO:0000313" key="4">
    <source>
        <dbReference type="Proteomes" id="UP000887013"/>
    </source>
</evidence>
<evidence type="ECO:0000259" key="2">
    <source>
        <dbReference type="PROSITE" id="PS50144"/>
    </source>
</evidence>
<comment type="caution">
    <text evidence="3">The sequence shown here is derived from an EMBL/GenBank/DDBJ whole genome shotgun (WGS) entry which is preliminary data.</text>
</comment>
<evidence type="ECO:0000259" key="1">
    <source>
        <dbReference type="PROSITE" id="PS50097"/>
    </source>
</evidence>
<dbReference type="Gene3D" id="1.25.40.420">
    <property type="match status" value="1"/>
</dbReference>
<dbReference type="PROSITE" id="PS50144">
    <property type="entry name" value="MATH"/>
    <property type="match status" value="1"/>
</dbReference>
<dbReference type="Gene3D" id="2.60.210.10">
    <property type="entry name" value="Apoptosis, Tumor Necrosis Factor Receptor Associated Protein 2, Chain A"/>
    <property type="match status" value="1"/>
</dbReference>
<dbReference type="InterPro" id="IPR008974">
    <property type="entry name" value="TRAF-like"/>
</dbReference>
<dbReference type="CDD" id="cd00121">
    <property type="entry name" value="MATH"/>
    <property type="match status" value="1"/>
</dbReference>
<accession>A0A8X6UNR8</accession>
<name>A0A8X6UNR8_NEPPI</name>
<protein>
    <submittedName>
        <fullName evidence="3">Uncharacterized protein</fullName>
    </submittedName>
</protein>
<keyword evidence="4" id="KW-1185">Reference proteome</keyword>
<reference evidence="3" key="1">
    <citation type="submission" date="2020-08" db="EMBL/GenBank/DDBJ databases">
        <title>Multicomponent nature underlies the extraordinary mechanical properties of spider dragline silk.</title>
        <authorList>
            <person name="Kono N."/>
            <person name="Nakamura H."/>
            <person name="Mori M."/>
            <person name="Yoshida Y."/>
            <person name="Ohtoshi R."/>
            <person name="Malay A.D."/>
            <person name="Moran D.A.P."/>
            <person name="Tomita M."/>
            <person name="Numata K."/>
            <person name="Arakawa K."/>
        </authorList>
    </citation>
    <scope>NUCLEOTIDE SEQUENCE</scope>
</reference>
<dbReference type="Proteomes" id="UP000887013">
    <property type="component" value="Unassembled WGS sequence"/>
</dbReference>
<dbReference type="Gene3D" id="3.30.710.10">
    <property type="entry name" value="Potassium Channel Kv1.1, Chain A"/>
    <property type="match status" value="1"/>
</dbReference>
<dbReference type="Pfam" id="PF22486">
    <property type="entry name" value="MATH_2"/>
    <property type="match status" value="1"/>
</dbReference>